<reference evidence="2 3" key="1">
    <citation type="submission" date="2018-07" db="EMBL/GenBank/DDBJ databases">
        <title>Chitinophaga K2CV101002-2 sp. nov., isolated from a monsoon evergreen broad-leaved forest soil.</title>
        <authorList>
            <person name="Lv Y."/>
        </authorList>
    </citation>
    <scope>NUCLEOTIDE SEQUENCE [LARGE SCALE GENOMIC DNA]</scope>
    <source>
        <strain evidence="2 3">GDMCC 1.1288</strain>
    </source>
</reference>
<dbReference type="RefSeq" id="WP_116976095.1">
    <property type="nucleotide sequence ID" value="NZ_QPMM01000006.1"/>
</dbReference>
<sequence length="238" mass="27195">MIRNIFTLAILTLFFVACNSQVTSTVKLQPTSVIDKHQGAIDKFWKWFESNEKELRNFQRNPDKYLGQVLDSAENIEGGLAIEFEPPANNTINVTISADGNRDLFPVVQKIVESAPKINGWTFVAFRQRIPIEKVKGMNFEVKGTKLSPDNMKFYPIITGDTLDLIIYANNITEENYNQAAYSSLLLVDNILGEYDCVMKVRHFDLQNTPTKKEELKDLLPLLDLAEFVDNFQKTKRP</sequence>
<dbReference type="Proteomes" id="UP000260644">
    <property type="component" value="Unassembled WGS sequence"/>
</dbReference>
<name>A0A3E1YAJ6_9BACT</name>
<keyword evidence="3" id="KW-1185">Reference proteome</keyword>
<evidence type="ECO:0000256" key="1">
    <source>
        <dbReference type="SAM" id="SignalP"/>
    </source>
</evidence>
<keyword evidence="1" id="KW-0732">Signal</keyword>
<protein>
    <submittedName>
        <fullName evidence="2">Uncharacterized protein</fullName>
    </submittedName>
</protein>
<dbReference type="PROSITE" id="PS51257">
    <property type="entry name" value="PROKAR_LIPOPROTEIN"/>
    <property type="match status" value="1"/>
</dbReference>
<organism evidence="2 3">
    <name type="scientific">Chitinophaga silvatica</name>
    <dbReference type="NCBI Taxonomy" id="2282649"/>
    <lineage>
        <taxon>Bacteria</taxon>
        <taxon>Pseudomonadati</taxon>
        <taxon>Bacteroidota</taxon>
        <taxon>Chitinophagia</taxon>
        <taxon>Chitinophagales</taxon>
        <taxon>Chitinophagaceae</taxon>
        <taxon>Chitinophaga</taxon>
    </lineage>
</organism>
<evidence type="ECO:0000313" key="2">
    <source>
        <dbReference type="EMBL" id="RFS22702.1"/>
    </source>
</evidence>
<evidence type="ECO:0000313" key="3">
    <source>
        <dbReference type="Proteomes" id="UP000260644"/>
    </source>
</evidence>
<dbReference type="EMBL" id="QPMM01000006">
    <property type="protein sequence ID" value="RFS22702.1"/>
    <property type="molecule type" value="Genomic_DNA"/>
</dbReference>
<proteinExistence type="predicted"/>
<dbReference type="OrthoDB" id="9151249at2"/>
<feature type="chain" id="PRO_5017744275" evidence="1">
    <location>
        <begin position="20"/>
        <end position="238"/>
    </location>
</feature>
<dbReference type="AlphaFoldDB" id="A0A3E1YAJ6"/>
<feature type="signal peptide" evidence="1">
    <location>
        <begin position="1"/>
        <end position="19"/>
    </location>
</feature>
<comment type="caution">
    <text evidence="2">The sequence shown here is derived from an EMBL/GenBank/DDBJ whole genome shotgun (WGS) entry which is preliminary data.</text>
</comment>
<gene>
    <name evidence="2" type="ORF">DVR12_12985</name>
</gene>
<accession>A0A3E1YAJ6</accession>